<protein>
    <submittedName>
        <fullName evidence="2">Uncharacterized protein</fullName>
    </submittedName>
</protein>
<dbReference type="Proteomes" id="UP000792457">
    <property type="component" value="Unassembled WGS sequence"/>
</dbReference>
<sequence>MHEIWSKSLWQSVLVISITSTVLQVSFGFYLKDQLGRVLDDRPDPTEPLPPSPSPLGNYTKAAVAANSSPCAQIGRNILENGGSAVDAALAVVICEGVTCPQSMGIGGGFLMTIYNRETKTAEALNARETAPAAANKDMFNGNETVATFGGLSVAVPGALRGYWMAHQKYGKLPWKTLFMPTIKLCLDGVPVNRFLAKAIRNKEEIVRNSPALKEIFINPITNEPWNQGDLMKRPVLAATLTEIAEKGPDVLYNGSLTKIFIDDIAENGGIITMEDMANYKAKWDKPITAELNDGNLTLYSSPLPGSGALLAFGLNMLDGTFLDKSDITMLQRTVETFKYMYAMRTYLGDPDYVDVTDVLKNLTSRNYAKGIRELISDDETWQDPKHYGGQFGSKIRSRRTGIILNDEMDDFSSPNITNDFGFPPSPANFIEPGKRPLSSMSPAIFIDNSSGDVRLVIGGEGGSSITTATTFDEVEGLKSIGHLMERLDIAESVLTGIARNGQLLQANSDYRRGGVTDGF</sequence>
<feature type="binding site" evidence="1">
    <location>
        <position position="463"/>
    </location>
    <ligand>
        <name>L-glutamate</name>
        <dbReference type="ChEBI" id="CHEBI:29985"/>
    </ligand>
</feature>
<evidence type="ECO:0000313" key="2">
    <source>
        <dbReference type="EMBL" id="KAG8234618.1"/>
    </source>
</evidence>
<reference evidence="2" key="1">
    <citation type="submission" date="2013-04" db="EMBL/GenBank/DDBJ databases">
        <authorList>
            <person name="Qu J."/>
            <person name="Murali S.C."/>
            <person name="Bandaranaike D."/>
            <person name="Bellair M."/>
            <person name="Blankenburg K."/>
            <person name="Chao H."/>
            <person name="Dinh H."/>
            <person name="Doddapaneni H."/>
            <person name="Downs B."/>
            <person name="Dugan-Rocha S."/>
            <person name="Elkadiri S."/>
            <person name="Gnanaolivu R.D."/>
            <person name="Hernandez B."/>
            <person name="Javaid M."/>
            <person name="Jayaseelan J.C."/>
            <person name="Lee S."/>
            <person name="Li M."/>
            <person name="Ming W."/>
            <person name="Munidasa M."/>
            <person name="Muniz J."/>
            <person name="Nguyen L."/>
            <person name="Ongeri F."/>
            <person name="Osuji N."/>
            <person name="Pu L.-L."/>
            <person name="Puazo M."/>
            <person name="Qu C."/>
            <person name="Quiroz J."/>
            <person name="Raj R."/>
            <person name="Weissenberger G."/>
            <person name="Xin Y."/>
            <person name="Zou X."/>
            <person name="Han Y."/>
            <person name="Richards S."/>
            <person name="Worley K."/>
            <person name="Muzny D."/>
            <person name="Gibbs R."/>
        </authorList>
    </citation>
    <scope>NUCLEOTIDE SEQUENCE</scope>
    <source>
        <strain evidence="2">Sampled in the wild</strain>
    </source>
</reference>
<organism evidence="2 3">
    <name type="scientific">Ladona fulva</name>
    <name type="common">Scarce chaser dragonfly</name>
    <name type="synonym">Libellula fulva</name>
    <dbReference type="NCBI Taxonomy" id="123851"/>
    <lineage>
        <taxon>Eukaryota</taxon>
        <taxon>Metazoa</taxon>
        <taxon>Ecdysozoa</taxon>
        <taxon>Arthropoda</taxon>
        <taxon>Hexapoda</taxon>
        <taxon>Insecta</taxon>
        <taxon>Pterygota</taxon>
        <taxon>Palaeoptera</taxon>
        <taxon>Odonata</taxon>
        <taxon>Epiprocta</taxon>
        <taxon>Anisoptera</taxon>
        <taxon>Libelluloidea</taxon>
        <taxon>Libellulidae</taxon>
        <taxon>Ladona</taxon>
    </lineage>
</organism>
<dbReference type="InterPro" id="IPR000101">
    <property type="entry name" value="GGT_peptidase"/>
</dbReference>
<name>A0A8K0P756_LADFU</name>
<dbReference type="OrthoDB" id="1081007at2759"/>
<dbReference type="Gene3D" id="3.60.20.40">
    <property type="match status" value="1"/>
</dbReference>
<feature type="binding site" evidence="1">
    <location>
        <position position="128"/>
    </location>
    <ligand>
        <name>L-glutamate</name>
        <dbReference type="ChEBI" id="CHEBI:29985"/>
    </ligand>
</feature>
<dbReference type="EMBL" id="KZ308832">
    <property type="protein sequence ID" value="KAG8234618.1"/>
    <property type="molecule type" value="Genomic_DNA"/>
</dbReference>
<reference evidence="2" key="2">
    <citation type="submission" date="2017-10" db="EMBL/GenBank/DDBJ databases">
        <title>Ladona fulva Genome sequencing and assembly.</title>
        <authorList>
            <person name="Murali S."/>
            <person name="Richards S."/>
            <person name="Bandaranaike D."/>
            <person name="Bellair M."/>
            <person name="Blankenburg K."/>
            <person name="Chao H."/>
            <person name="Dinh H."/>
            <person name="Doddapaneni H."/>
            <person name="Dugan-Rocha S."/>
            <person name="Elkadiri S."/>
            <person name="Gnanaolivu R."/>
            <person name="Hernandez B."/>
            <person name="Skinner E."/>
            <person name="Javaid M."/>
            <person name="Lee S."/>
            <person name="Li M."/>
            <person name="Ming W."/>
            <person name="Munidasa M."/>
            <person name="Muniz J."/>
            <person name="Nguyen L."/>
            <person name="Hughes D."/>
            <person name="Osuji N."/>
            <person name="Pu L.-L."/>
            <person name="Puazo M."/>
            <person name="Qu C."/>
            <person name="Quiroz J."/>
            <person name="Raj R."/>
            <person name="Weissenberger G."/>
            <person name="Xin Y."/>
            <person name="Zou X."/>
            <person name="Han Y."/>
            <person name="Worley K."/>
            <person name="Muzny D."/>
            <person name="Gibbs R."/>
        </authorList>
    </citation>
    <scope>NUCLEOTIDE SEQUENCE</scope>
    <source>
        <strain evidence="2">Sampled in the wild</strain>
    </source>
</reference>
<dbReference type="Pfam" id="PF01019">
    <property type="entry name" value="G_glu_transpept"/>
    <property type="match status" value="2"/>
</dbReference>
<dbReference type="AlphaFoldDB" id="A0A8K0P756"/>
<feature type="binding site" evidence="1">
    <location>
        <position position="411"/>
    </location>
    <ligand>
        <name>L-glutamate</name>
        <dbReference type="ChEBI" id="CHEBI:29985"/>
    </ligand>
</feature>
<dbReference type="FunFam" id="1.10.246.130:FF:000001">
    <property type="entry name" value="Gamma-glutamyltransferase 5 isoform 1"/>
    <property type="match status" value="1"/>
</dbReference>
<dbReference type="GO" id="GO:0006751">
    <property type="term" value="P:glutathione catabolic process"/>
    <property type="evidence" value="ECO:0007669"/>
    <property type="project" value="InterPro"/>
</dbReference>
<evidence type="ECO:0000313" key="3">
    <source>
        <dbReference type="Proteomes" id="UP000792457"/>
    </source>
</evidence>
<dbReference type="InterPro" id="IPR029055">
    <property type="entry name" value="Ntn_hydrolases_N"/>
</dbReference>
<comment type="caution">
    <text evidence="2">The sequence shown here is derived from an EMBL/GenBank/DDBJ whole genome shotgun (WGS) entry which is preliminary data.</text>
</comment>
<dbReference type="InterPro" id="IPR043138">
    <property type="entry name" value="GGT_lsub"/>
</dbReference>
<dbReference type="PANTHER" id="PTHR11686">
    <property type="entry name" value="GAMMA GLUTAMYL TRANSPEPTIDASE"/>
    <property type="match status" value="1"/>
</dbReference>
<keyword evidence="3" id="KW-1185">Reference proteome</keyword>
<dbReference type="SUPFAM" id="SSF56235">
    <property type="entry name" value="N-terminal nucleophile aminohydrolases (Ntn hydrolases)"/>
    <property type="match status" value="1"/>
</dbReference>
<dbReference type="InterPro" id="IPR043137">
    <property type="entry name" value="GGT_ssub_C"/>
</dbReference>
<evidence type="ECO:0000256" key="1">
    <source>
        <dbReference type="PIRSR" id="PIRSR600101-2"/>
    </source>
</evidence>
<dbReference type="PRINTS" id="PR01210">
    <property type="entry name" value="GGTRANSPTASE"/>
</dbReference>
<gene>
    <name evidence="2" type="ORF">J437_LFUL015031</name>
</gene>
<dbReference type="GO" id="GO:0036374">
    <property type="term" value="F:glutathione hydrolase activity"/>
    <property type="evidence" value="ECO:0007669"/>
    <property type="project" value="InterPro"/>
</dbReference>
<accession>A0A8K0P756</accession>
<dbReference type="Gene3D" id="1.10.246.130">
    <property type="match status" value="1"/>
</dbReference>
<feature type="binding site" evidence="1">
    <location>
        <begin position="439"/>
        <end position="440"/>
    </location>
    <ligand>
        <name>L-glutamate</name>
        <dbReference type="ChEBI" id="CHEBI:29985"/>
    </ligand>
</feature>
<proteinExistence type="predicted"/>
<dbReference type="PANTHER" id="PTHR11686:SF72">
    <property type="entry name" value="GAMMA-GLUTAMYL TRANSPEPTIDASE, ISOFORM A"/>
    <property type="match status" value="1"/>
</dbReference>
<dbReference type="GO" id="GO:0005886">
    <property type="term" value="C:plasma membrane"/>
    <property type="evidence" value="ECO:0007669"/>
    <property type="project" value="TreeGrafter"/>
</dbReference>